<dbReference type="Proteomes" id="UP000694402">
    <property type="component" value="Unassembled WGS sequence"/>
</dbReference>
<evidence type="ECO:0000313" key="12">
    <source>
        <dbReference type="Ensembl" id="ENSOTSP00005027268.1"/>
    </source>
</evidence>
<dbReference type="PANTHER" id="PTHR13288">
    <property type="entry name" value="SPLICING FACTOR 45 SPF45"/>
    <property type="match status" value="1"/>
</dbReference>
<dbReference type="PROSITE" id="PS50174">
    <property type="entry name" value="G_PATCH"/>
    <property type="match status" value="1"/>
</dbReference>
<keyword evidence="8" id="KW-0747">Spliceosome</keyword>
<protein>
    <recommendedName>
        <fullName evidence="7 8">Splicing factor 45</fullName>
    </recommendedName>
    <alternativeName>
        <fullName evidence="8">RNA-binding motif protein 17</fullName>
    </alternativeName>
</protein>
<dbReference type="InterPro" id="IPR035979">
    <property type="entry name" value="RBD_domain_sf"/>
</dbReference>
<dbReference type="CDD" id="cd12647">
    <property type="entry name" value="RRM_UHM_SPF45"/>
    <property type="match status" value="1"/>
</dbReference>
<feature type="region of interest" description="Disordered" evidence="9">
    <location>
        <begin position="116"/>
        <end position="233"/>
    </location>
</feature>
<accession>A0A8C8F0F6</accession>
<dbReference type="GeneTree" id="ENSGT00790000123099"/>
<dbReference type="InterPro" id="IPR003954">
    <property type="entry name" value="RRM_euk-type"/>
</dbReference>
<keyword evidence="5 8" id="KW-0539">Nucleus</keyword>
<dbReference type="InterPro" id="IPR000467">
    <property type="entry name" value="G_patch_dom"/>
</dbReference>
<dbReference type="GO" id="GO:0005654">
    <property type="term" value="C:nucleoplasm"/>
    <property type="evidence" value="ECO:0007669"/>
    <property type="project" value="UniProtKB-UniRule"/>
</dbReference>
<dbReference type="InterPro" id="IPR000504">
    <property type="entry name" value="RRM_dom"/>
</dbReference>
<feature type="compositionally biased region" description="Acidic residues" evidence="9">
    <location>
        <begin position="161"/>
        <end position="170"/>
    </location>
</feature>
<dbReference type="PROSITE" id="PS50102">
    <property type="entry name" value="RRM"/>
    <property type="match status" value="1"/>
</dbReference>
<evidence type="ECO:0000256" key="5">
    <source>
        <dbReference type="ARBA" id="ARBA00023242"/>
    </source>
</evidence>
<evidence type="ECO:0000256" key="1">
    <source>
        <dbReference type="ARBA" id="ARBA00004123"/>
    </source>
</evidence>
<sequence>MSLYDDMGVGSATSDTKTEGWSKNFKLLQSQLKVKKAALTQAKSQRMKQGTVLAPVIDLKRGGSADDRQIIDTPPHIAAGLKDTAPSGFPSGDALIPLADEYDPMFPNDYEKVVKRHREERQRQREQERLKEIEDREKKRKDRHEGSSAPSGFSRFPTAEGESDEEEEDYEKEKRKRSDVLTDCLASIGSSYSYEDEMRPSRGSKAAIPPPMYEDSERPRSPPGGPTNSFLANMGGTVAHKIMQKYGFREGQGLGKHEQGLSTALSVEKTSKRGGKIIIGDATEKTPGSSSQTAAAEPLGWVDPSKKSEANPLTEILKCPTKVVLLRNMVGRGEVDEDLEGETKEECEKYGKVIKCVIFEIAQVTDDEAVRIFLEFERVESAIKAVVDLNGRFFGGRVVKACFYNQDKFRVLDLGEQM</sequence>
<reference evidence="12" key="1">
    <citation type="submission" date="2025-08" db="UniProtKB">
        <authorList>
            <consortium name="Ensembl"/>
        </authorList>
    </citation>
    <scope>IDENTIFICATION</scope>
</reference>
<evidence type="ECO:0000313" key="13">
    <source>
        <dbReference type="Proteomes" id="UP000694402"/>
    </source>
</evidence>
<evidence type="ECO:0000256" key="8">
    <source>
        <dbReference type="PIRNR" id="PIRNR031066"/>
    </source>
</evidence>
<dbReference type="InterPro" id="IPR040052">
    <property type="entry name" value="RBM17"/>
</dbReference>
<comment type="subunit">
    <text evidence="8">Associates with the spliceosome.</text>
</comment>
<name>A0A8C8F0F6_ONCTS</name>
<organism evidence="12 13">
    <name type="scientific">Oncorhynchus tshawytscha</name>
    <name type="common">Chinook salmon</name>
    <name type="synonym">Salmo tshawytscha</name>
    <dbReference type="NCBI Taxonomy" id="74940"/>
    <lineage>
        <taxon>Eukaryota</taxon>
        <taxon>Metazoa</taxon>
        <taxon>Chordata</taxon>
        <taxon>Craniata</taxon>
        <taxon>Vertebrata</taxon>
        <taxon>Euteleostomi</taxon>
        <taxon>Actinopterygii</taxon>
        <taxon>Neopterygii</taxon>
        <taxon>Teleostei</taxon>
        <taxon>Protacanthopterygii</taxon>
        <taxon>Salmoniformes</taxon>
        <taxon>Salmonidae</taxon>
        <taxon>Salmoninae</taxon>
        <taxon>Oncorhynchus</taxon>
    </lineage>
</organism>
<dbReference type="Pfam" id="PF00076">
    <property type="entry name" value="RRM_1"/>
    <property type="match status" value="1"/>
</dbReference>
<dbReference type="PIRSF" id="PIRSF031066">
    <property type="entry name" value="Splicing_factor_SPF45"/>
    <property type="match status" value="1"/>
</dbReference>
<evidence type="ECO:0000256" key="6">
    <source>
        <dbReference type="ARBA" id="ARBA00065586"/>
    </source>
</evidence>
<feature type="domain" description="RRM" evidence="10">
    <location>
        <begin position="322"/>
        <end position="406"/>
    </location>
</feature>
<dbReference type="FunFam" id="3.30.70.330:FF:000079">
    <property type="entry name" value="Putative splicing factor 45"/>
    <property type="match status" value="1"/>
</dbReference>
<evidence type="ECO:0000256" key="7">
    <source>
        <dbReference type="ARBA" id="ARBA00074919"/>
    </source>
</evidence>
<dbReference type="InterPro" id="IPR034653">
    <property type="entry name" value="SPF45_RRM"/>
</dbReference>
<dbReference type="AlphaFoldDB" id="A0A8C8F0F6"/>
<evidence type="ECO:0000259" key="11">
    <source>
        <dbReference type="PROSITE" id="PS50174"/>
    </source>
</evidence>
<evidence type="ECO:0000256" key="3">
    <source>
        <dbReference type="ARBA" id="ARBA00022884"/>
    </source>
</evidence>
<evidence type="ECO:0000256" key="4">
    <source>
        <dbReference type="ARBA" id="ARBA00023187"/>
    </source>
</evidence>
<dbReference type="GO" id="GO:0003723">
    <property type="term" value="F:RNA binding"/>
    <property type="evidence" value="ECO:0007669"/>
    <property type="project" value="UniProtKB-UniRule"/>
</dbReference>
<dbReference type="SMART" id="SM00443">
    <property type="entry name" value="G_patch"/>
    <property type="match status" value="1"/>
</dbReference>
<feature type="domain" description="G-patch" evidence="11">
    <location>
        <begin position="235"/>
        <end position="275"/>
    </location>
</feature>
<evidence type="ECO:0000256" key="2">
    <source>
        <dbReference type="ARBA" id="ARBA00022664"/>
    </source>
</evidence>
<dbReference type="Gene3D" id="3.30.70.330">
    <property type="match status" value="1"/>
</dbReference>
<gene>
    <name evidence="12" type="primary">RBM17</name>
</gene>
<keyword evidence="13" id="KW-1185">Reference proteome</keyword>
<proteinExistence type="predicted"/>
<dbReference type="GO" id="GO:0045292">
    <property type="term" value="P:mRNA cis splicing, via spliceosome"/>
    <property type="evidence" value="ECO:0007669"/>
    <property type="project" value="UniProtKB-UniRule"/>
</dbReference>
<dbReference type="GO" id="GO:0000380">
    <property type="term" value="P:alternative mRNA splicing, via spliceosome"/>
    <property type="evidence" value="ECO:0007669"/>
    <property type="project" value="TreeGrafter"/>
</dbReference>
<dbReference type="GO" id="GO:0071011">
    <property type="term" value="C:precatalytic spliceosome"/>
    <property type="evidence" value="ECO:0007669"/>
    <property type="project" value="TreeGrafter"/>
</dbReference>
<dbReference type="SMART" id="SM00361">
    <property type="entry name" value="RRM_1"/>
    <property type="match status" value="1"/>
</dbReference>
<comment type="function">
    <text evidence="8">Splice factor that binds to the single-stranded 3'AG at the exon/intron border and promotes its utilization in the second catalytic step. Involved in the regulation of alternative splicing and the utilization of cryptic splice sites.</text>
</comment>
<feature type="compositionally biased region" description="Basic and acidic residues" evidence="9">
    <location>
        <begin position="116"/>
        <end position="137"/>
    </location>
</feature>
<comment type="subunit">
    <text evidence="6">Binds SXL. Associates with the spliceosome. Interacts with SF3B1, SF1 and U2AF2.</text>
</comment>
<dbReference type="InterPro" id="IPR012677">
    <property type="entry name" value="Nucleotide-bd_a/b_plait_sf"/>
</dbReference>
<reference evidence="12" key="2">
    <citation type="submission" date="2025-09" db="UniProtKB">
        <authorList>
            <consortium name="Ensembl"/>
        </authorList>
    </citation>
    <scope>IDENTIFICATION</scope>
</reference>
<keyword evidence="4 8" id="KW-0508">mRNA splicing</keyword>
<evidence type="ECO:0000259" key="10">
    <source>
        <dbReference type="PROSITE" id="PS50102"/>
    </source>
</evidence>
<keyword evidence="2 8" id="KW-0507">mRNA processing</keyword>
<feature type="region of interest" description="Disordered" evidence="9">
    <location>
        <begin position="279"/>
        <end position="306"/>
    </location>
</feature>
<dbReference type="SUPFAM" id="SSF54928">
    <property type="entry name" value="RNA-binding domain, RBD"/>
    <property type="match status" value="1"/>
</dbReference>
<feature type="compositionally biased region" description="Basic and acidic residues" evidence="9">
    <location>
        <begin position="171"/>
        <end position="180"/>
    </location>
</feature>
<dbReference type="PANTHER" id="PTHR13288:SF8">
    <property type="entry name" value="SPLICING FACTOR 45"/>
    <property type="match status" value="1"/>
</dbReference>
<comment type="subcellular location">
    <subcellularLocation>
        <location evidence="1 8">Nucleus</location>
    </subcellularLocation>
</comment>
<dbReference type="Pfam" id="PF01585">
    <property type="entry name" value="G-patch"/>
    <property type="match status" value="1"/>
</dbReference>
<keyword evidence="3 8" id="KW-0694">RNA-binding</keyword>
<dbReference type="Ensembl" id="ENSOTST00005029455.2">
    <property type="protein sequence ID" value="ENSOTSP00005027268.1"/>
    <property type="gene ID" value="ENSOTSG00005012816.2"/>
</dbReference>
<evidence type="ECO:0000256" key="9">
    <source>
        <dbReference type="SAM" id="MobiDB-lite"/>
    </source>
</evidence>